<keyword evidence="4" id="KW-1185">Reference proteome</keyword>
<organism evidence="3 4">
    <name type="scientific">Mizuhopecten yessoensis</name>
    <name type="common">Japanese scallop</name>
    <name type="synonym">Patinopecten yessoensis</name>
    <dbReference type="NCBI Taxonomy" id="6573"/>
    <lineage>
        <taxon>Eukaryota</taxon>
        <taxon>Metazoa</taxon>
        <taxon>Spiralia</taxon>
        <taxon>Lophotrochozoa</taxon>
        <taxon>Mollusca</taxon>
        <taxon>Bivalvia</taxon>
        <taxon>Autobranchia</taxon>
        <taxon>Pteriomorphia</taxon>
        <taxon>Pectinida</taxon>
        <taxon>Pectinoidea</taxon>
        <taxon>Pectinidae</taxon>
        <taxon>Mizuhopecten</taxon>
    </lineage>
</organism>
<evidence type="ECO:0000313" key="3">
    <source>
        <dbReference type="EMBL" id="OWF35616.1"/>
    </source>
</evidence>
<dbReference type="InterPro" id="IPR013094">
    <property type="entry name" value="AB_hydrolase_3"/>
</dbReference>
<proteinExistence type="predicted"/>
<dbReference type="Proteomes" id="UP000242188">
    <property type="component" value="Unassembled WGS sequence"/>
</dbReference>
<name>A0A210PGP7_MIZYE</name>
<evidence type="ECO:0000256" key="1">
    <source>
        <dbReference type="ARBA" id="ARBA00022801"/>
    </source>
</evidence>
<feature type="domain" description="Alpha/beta hydrolase fold-3" evidence="2">
    <location>
        <begin position="180"/>
        <end position="243"/>
    </location>
</feature>
<accession>A0A210PGP7</accession>
<dbReference type="PANTHER" id="PTHR48081">
    <property type="entry name" value="AB HYDROLASE SUPERFAMILY PROTEIN C4A8.06C"/>
    <property type="match status" value="1"/>
</dbReference>
<dbReference type="SUPFAM" id="SSF53474">
    <property type="entry name" value="alpha/beta-Hydrolases"/>
    <property type="match status" value="1"/>
</dbReference>
<sequence length="276" mass="31691">MRASILFIFISYRLSPQHPFPVPLHDCLDVVEYVIENSATLNIHPQKIAIGGDSAGGNMAAAISLRLKKKLALQLLIVPVLQLANWNTSSFIENANYLSQSANNKNYILLVLNYLNIDHKYEHDFLNNNHTSQAFKQFYFTEILDQNLWLPKRYIRSELLRENIDLQTEFGNEELFSLIESRITDPMMSPLLADDDMLEDLPMTYIVTSGFDIVRDDGIMFSERLKQVGQKVILKHYEEAFHTSLIFPHGPLKLEVGVRIVQDIVKVLRNTLRSSL</sequence>
<feature type="domain" description="Alpha/beta hydrolase fold-3" evidence="2">
    <location>
        <begin position="3"/>
        <end position="121"/>
    </location>
</feature>
<dbReference type="Gene3D" id="3.40.50.1820">
    <property type="entry name" value="alpha/beta hydrolase"/>
    <property type="match status" value="1"/>
</dbReference>
<comment type="caution">
    <text evidence="3">The sequence shown here is derived from an EMBL/GenBank/DDBJ whole genome shotgun (WGS) entry which is preliminary data.</text>
</comment>
<dbReference type="STRING" id="6573.A0A210PGP7"/>
<dbReference type="GO" id="GO:0016787">
    <property type="term" value="F:hydrolase activity"/>
    <property type="evidence" value="ECO:0007669"/>
    <property type="project" value="UniProtKB-KW"/>
</dbReference>
<evidence type="ECO:0000313" key="4">
    <source>
        <dbReference type="Proteomes" id="UP000242188"/>
    </source>
</evidence>
<protein>
    <submittedName>
        <fullName evidence="3">Neutral cholesterol ester hydrolase 1</fullName>
    </submittedName>
</protein>
<reference evidence="3 4" key="1">
    <citation type="journal article" date="2017" name="Nat. Ecol. Evol.">
        <title>Scallop genome provides insights into evolution of bilaterian karyotype and development.</title>
        <authorList>
            <person name="Wang S."/>
            <person name="Zhang J."/>
            <person name="Jiao W."/>
            <person name="Li J."/>
            <person name="Xun X."/>
            <person name="Sun Y."/>
            <person name="Guo X."/>
            <person name="Huan P."/>
            <person name="Dong B."/>
            <person name="Zhang L."/>
            <person name="Hu X."/>
            <person name="Sun X."/>
            <person name="Wang J."/>
            <person name="Zhao C."/>
            <person name="Wang Y."/>
            <person name="Wang D."/>
            <person name="Huang X."/>
            <person name="Wang R."/>
            <person name="Lv J."/>
            <person name="Li Y."/>
            <person name="Zhang Z."/>
            <person name="Liu B."/>
            <person name="Lu W."/>
            <person name="Hui Y."/>
            <person name="Liang J."/>
            <person name="Zhou Z."/>
            <person name="Hou R."/>
            <person name="Li X."/>
            <person name="Liu Y."/>
            <person name="Li H."/>
            <person name="Ning X."/>
            <person name="Lin Y."/>
            <person name="Zhao L."/>
            <person name="Xing Q."/>
            <person name="Dou J."/>
            <person name="Li Y."/>
            <person name="Mao J."/>
            <person name="Guo H."/>
            <person name="Dou H."/>
            <person name="Li T."/>
            <person name="Mu C."/>
            <person name="Jiang W."/>
            <person name="Fu Q."/>
            <person name="Fu X."/>
            <person name="Miao Y."/>
            <person name="Liu J."/>
            <person name="Yu Q."/>
            <person name="Li R."/>
            <person name="Liao H."/>
            <person name="Li X."/>
            <person name="Kong Y."/>
            <person name="Jiang Z."/>
            <person name="Chourrout D."/>
            <person name="Li R."/>
            <person name="Bao Z."/>
        </authorList>
    </citation>
    <scope>NUCLEOTIDE SEQUENCE [LARGE SCALE GENOMIC DNA]</scope>
    <source>
        <strain evidence="3 4">PY_sf001</strain>
    </source>
</reference>
<evidence type="ECO:0000259" key="2">
    <source>
        <dbReference type="Pfam" id="PF07859"/>
    </source>
</evidence>
<gene>
    <name evidence="3" type="ORF">KP79_PYT15936</name>
</gene>
<dbReference type="InterPro" id="IPR029058">
    <property type="entry name" value="AB_hydrolase_fold"/>
</dbReference>
<dbReference type="Pfam" id="PF07859">
    <property type="entry name" value="Abhydrolase_3"/>
    <property type="match status" value="2"/>
</dbReference>
<dbReference type="EMBL" id="NEDP02076718">
    <property type="protein sequence ID" value="OWF35616.1"/>
    <property type="molecule type" value="Genomic_DNA"/>
</dbReference>
<dbReference type="AlphaFoldDB" id="A0A210PGP7"/>
<keyword evidence="1 3" id="KW-0378">Hydrolase</keyword>
<dbReference type="PANTHER" id="PTHR48081:SF8">
    <property type="entry name" value="ALPHA_BETA HYDROLASE FOLD-3 DOMAIN-CONTAINING PROTEIN-RELATED"/>
    <property type="match status" value="1"/>
</dbReference>
<dbReference type="InterPro" id="IPR050300">
    <property type="entry name" value="GDXG_lipolytic_enzyme"/>
</dbReference>
<dbReference type="OrthoDB" id="408631at2759"/>